<dbReference type="PANTHER" id="PTHR33159">
    <property type="entry name" value="RPM1-INTERACTING PROTEIN 4 (RIN4) FAMILY PROTEIN"/>
    <property type="match status" value="1"/>
</dbReference>
<protein>
    <recommendedName>
        <fullName evidence="2">RIN4 pathogenic type III effector avirulence factor Avr cleavage site domain-containing protein</fullName>
    </recommendedName>
</protein>
<feature type="domain" description="RIN4 pathogenic type III effector avirulence factor Avr cleavage site" evidence="2">
    <location>
        <begin position="104"/>
        <end position="133"/>
    </location>
</feature>
<feature type="compositionally biased region" description="Basic and acidic residues" evidence="1">
    <location>
        <begin position="165"/>
        <end position="189"/>
    </location>
</feature>
<feature type="region of interest" description="Disordered" evidence="1">
    <location>
        <begin position="130"/>
        <end position="357"/>
    </location>
</feature>
<feature type="compositionally biased region" description="Polar residues" evidence="1">
    <location>
        <begin position="74"/>
        <end position="107"/>
    </location>
</feature>
<dbReference type="Pfam" id="PF05627">
    <property type="entry name" value="AvrRpt-cleavage"/>
    <property type="match status" value="2"/>
</dbReference>
<reference evidence="3" key="1">
    <citation type="submission" date="2022-12" db="EMBL/GenBank/DDBJ databases">
        <title>Draft genome assemblies for two species of Escallonia (Escalloniales).</title>
        <authorList>
            <person name="Chanderbali A."/>
            <person name="Dervinis C."/>
            <person name="Anghel I."/>
            <person name="Soltis D."/>
            <person name="Soltis P."/>
            <person name="Zapata F."/>
        </authorList>
    </citation>
    <scope>NUCLEOTIDE SEQUENCE</scope>
    <source>
        <strain evidence="3">UCBG92.1500</strain>
        <tissue evidence="3">Leaf</tissue>
    </source>
</reference>
<dbReference type="EMBL" id="JAVXUO010002529">
    <property type="protein sequence ID" value="KAK2972392.1"/>
    <property type="molecule type" value="Genomic_DNA"/>
</dbReference>
<feature type="compositionally biased region" description="Basic and acidic residues" evidence="1">
    <location>
        <begin position="225"/>
        <end position="256"/>
    </location>
</feature>
<feature type="compositionally biased region" description="Polar residues" evidence="1">
    <location>
        <begin position="141"/>
        <end position="150"/>
    </location>
</feature>
<name>A0AA88UEP3_9ASTE</name>
<evidence type="ECO:0000259" key="2">
    <source>
        <dbReference type="Pfam" id="PF05627"/>
    </source>
</evidence>
<dbReference type="Proteomes" id="UP001187471">
    <property type="component" value="Unassembled WGS sequence"/>
</dbReference>
<sequence length="411" mass="44904">MDTSTNLLPSTGQPAARYPVTLPPAAGQNPSAFANLPHHMAFGPLGPQNPMAYAYAPPATHNPLPYAPPAQHQVPYSTDVANPTPATTTINSSKSTNLPTYPQQRTQVPKFGNWESEENVPYTAYFDEARKGRTGPKMNPNDPQENSDAFSNDRYPVAPLSQQEAELKAQKEPETVRSKHERRVSREDGQLSGSTGSPLRPDTVGREVAIDLPQQHQSNVIKGPEALRTRHERRSSREEGELRRPIDSALRHDTVGRKAGMSSSDTPKKAIRSVGSDRSIEHSPLHPHHQAKVGNKGSGVSSPSWERKGSSDGNHGFAPSTPGGSRLRAVTRGDETPDHGPAVPKFGDWDESDPASAEGYTHIFNRVREEKQNDGKVPVMATETYSNGQKRYRSVNSKVCECPLLHVPISH</sequence>
<accession>A0AA88UEP3</accession>
<proteinExistence type="predicted"/>
<comment type="caution">
    <text evidence="3">The sequence shown here is derived from an EMBL/GenBank/DDBJ whole genome shotgun (WGS) entry which is preliminary data.</text>
</comment>
<dbReference type="InterPro" id="IPR008700">
    <property type="entry name" value="TypeIII_avirulence_cleave"/>
</dbReference>
<dbReference type="InterPro" id="IPR040387">
    <property type="entry name" value="RIN4/NOI4"/>
</dbReference>
<evidence type="ECO:0000313" key="4">
    <source>
        <dbReference type="Proteomes" id="UP001187471"/>
    </source>
</evidence>
<keyword evidence="4" id="KW-1185">Reference proteome</keyword>
<organism evidence="3 4">
    <name type="scientific">Escallonia rubra</name>
    <dbReference type="NCBI Taxonomy" id="112253"/>
    <lineage>
        <taxon>Eukaryota</taxon>
        <taxon>Viridiplantae</taxon>
        <taxon>Streptophyta</taxon>
        <taxon>Embryophyta</taxon>
        <taxon>Tracheophyta</taxon>
        <taxon>Spermatophyta</taxon>
        <taxon>Magnoliopsida</taxon>
        <taxon>eudicotyledons</taxon>
        <taxon>Gunneridae</taxon>
        <taxon>Pentapetalae</taxon>
        <taxon>asterids</taxon>
        <taxon>campanulids</taxon>
        <taxon>Escalloniales</taxon>
        <taxon>Escalloniaceae</taxon>
        <taxon>Escallonia</taxon>
    </lineage>
</organism>
<feature type="domain" description="RIN4 pathogenic type III effector avirulence factor Avr cleavage site" evidence="2">
    <location>
        <begin position="339"/>
        <end position="372"/>
    </location>
</feature>
<evidence type="ECO:0000313" key="3">
    <source>
        <dbReference type="EMBL" id="KAK2972392.1"/>
    </source>
</evidence>
<dbReference type="PANTHER" id="PTHR33159:SF101">
    <property type="entry name" value="OS04G0379600 PROTEIN"/>
    <property type="match status" value="1"/>
</dbReference>
<evidence type="ECO:0000256" key="1">
    <source>
        <dbReference type="SAM" id="MobiDB-lite"/>
    </source>
</evidence>
<feature type="compositionally biased region" description="Polar residues" evidence="1">
    <location>
        <begin position="1"/>
        <end position="13"/>
    </location>
</feature>
<feature type="region of interest" description="Disordered" evidence="1">
    <location>
        <begin position="68"/>
        <end position="115"/>
    </location>
</feature>
<gene>
    <name evidence="3" type="ORF">RJ640_022110</name>
</gene>
<dbReference type="AlphaFoldDB" id="A0AA88UEP3"/>
<feature type="region of interest" description="Disordered" evidence="1">
    <location>
        <begin position="1"/>
        <end position="23"/>
    </location>
</feature>